<gene>
    <name evidence="1" type="ORF">ABUE30_16425</name>
</gene>
<proteinExistence type="predicted"/>
<evidence type="ECO:0000313" key="1">
    <source>
        <dbReference type="EMBL" id="MFM2486619.1"/>
    </source>
</evidence>
<accession>A0ABW9GAC1</accession>
<dbReference type="InterPro" id="IPR038194">
    <property type="entry name" value="DUF3861_sf"/>
</dbReference>
<dbReference type="InterPro" id="IPR024476">
    <property type="entry name" value="DUF3861"/>
</dbReference>
<dbReference type="Proteomes" id="UP001629953">
    <property type="component" value="Unassembled WGS sequence"/>
</dbReference>
<comment type="caution">
    <text evidence="1">The sequence shown here is derived from an EMBL/GenBank/DDBJ whole genome shotgun (WGS) entry which is preliminary data.</text>
</comment>
<reference evidence="1 2" key="1">
    <citation type="journal article" date="2013" name="Int. J. Syst. Evol. Microbiol.">
        <title>Celerinatantimonas yamalensis sp. nov., a cold-adapted diazotrophic bacterium from a cold permafrost brine.</title>
        <authorList>
            <person name="Shcherbakova V."/>
            <person name="Chuvilskaya N."/>
            <person name="Rivkina E."/>
            <person name="Demidov N."/>
            <person name="Uchaeva V."/>
            <person name="Suetin S."/>
            <person name="Suzina N."/>
            <person name="Gilichinsky D."/>
        </authorList>
    </citation>
    <scope>NUCLEOTIDE SEQUENCE [LARGE SCALE GENOMIC DNA]</scope>
    <source>
        <strain evidence="1 2">C7</strain>
    </source>
</reference>
<organism evidence="1 2">
    <name type="scientific">Celerinatantimonas yamalensis</name>
    <dbReference type="NCBI Taxonomy" id="559956"/>
    <lineage>
        <taxon>Bacteria</taxon>
        <taxon>Pseudomonadati</taxon>
        <taxon>Pseudomonadota</taxon>
        <taxon>Gammaproteobacteria</taxon>
        <taxon>Celerinatantimonadaceae</taxon>
        <taxon>Celerinatantimonas</taxon>
    </lineage>
</organism>
<evidence type="ECO:0000313" key="2">
    <source>
        <dbReference type="Proteomes" id="UP001629953"/>
    </source>
</evidence>
<dbReference type="EMBL" id="JBEQCT010000009">
    <property type="protein sequence ID" value="MFM2486619.1"/>
    <property type="molecule type" value="Genomic_DNA"/>
</dbReference>
<protein>
    <submittedName>
        <fullName evidence="1">DUF3861 domain-containing protein</fullName>
    </submittedName>
</protein>
<dbReference type="RefSeq" id="WP_408624919.1">
    <property type="nucleotide sequence ID" value="NZ_JBEQCT010000009.1"/>
</dbReference>
<sequence length="103" mass="11838">MAGYRYEITVKPIEDRKGHPIDKPILVFEVSNHDEILSIVEKIQSRSDLDFPDEQKTAFAVGLKLFSEVMLEHRKHPIFAPLHDAFKNFMMGLKKGNGGRKDE</sequence>
<name>A0ABW9GAC1_9GAMM</name>
<keyword evidence="2" id="KW-1185">Reference proteome</keyword>
<dbReference type="Gene3D" id="3.10.20.850">
    <property type="entry name" value="Protein of unknown function DUF3861"/>
    <property type="match status" value="1"/>
</dbReference>
<dbReference type="Pfam" id="PF12977">
    <property type="entry name" value="DUF3861"/>
    <property type="match status" value="1"/>
</dbReference>